<dbReference type="EMBL" id="GBXM01007752">
    <property type="protein sequence ID" value="JAI00826.1"/>
    <property type="molecule type" value="Transcribed_RNA"/>
</dbReference>
<reference evidence="1" key="2">
    <citation type="journal article" date="2015" name="Fish Shellfish Immunol.">
        <title>Early steps in the European eel (Anguilla anguilla)-Vibrio vulnificus interaction in the gills: Role of the RtxA13 toxin.</title>
        <authorList>
            <person name="Callol A."/>
            <person name="Pajuelo D."/>
            <person name="Ebbesson L."/>
            <person name="Teles M."/>
            <person name="MacKenzie S."/>
            <person name="Amaro C."/>
        </authorList>
    </citation>
    <scope>NUCLEOTIDE SEQUENCE</scope>
</reference>
<proteinExistence type="predicted"/>
<dbReference type="AlphaFoldDB" id="A0A0E9XG73"/>
<name>A0A0E9XG73_ANGAN</name>
<reference evidence="1" key="1">
    <citation type="submission" date="2014-11" db="EMBL/GenBank/DDBJ databases">
        <authorList>
            <person name="Amaro Gonzalez C."/>
        </authorList>
    </citation>
    <scope>NUCLEOTIDE SEQUENCE</scope>
</reference>
<accession>A0A0E9XG73</accession>
<organism evidence="1">
    <name type="scientific">Anguilla anguilla</name>
    <name type="common">European freshwater eel</name>
    <name type="synonym">Muraena anguilla</name>
    <dbReference type="NCBI Taxonomy" id="7936"/>
    <lineage>
        <taxon>Eukaryota</taxon>
        <taxon>Metazoa</taxon>
        <taxon>Chordata</taxon>
        <taxon>Craniata</taxon>
        <taxon>Vertebrata</taxon>
        <taxon>Euteleostomi</taxon>
        <taxon>Actinopterygii</taxon>
        <taxon>Neopterygii</taxon>
        <taxon>Teleostei</taxon>
        <taxon>Anguilliformes</taxon>
        <taxon>Anguillidae</taxon>
        <taxon>Anguilla</taxon>
    </lineage>
</organism>
<protein>
    <submittedName>
        <fullName evidence="1">Uncharacterized protein</fullName>
    </submittedName>
</protein>
<sequence length="60" mass="6769">MPCIKLKSLCAVQTAGLTTESKENNPKQTSITNSINPTFNRINITQFLRHEKINPFSVFC</sequence>
<evidence type="ECO:0000313" key="1">
    <source>
        <dbReference type="EMBL" id="JAI00826.1"/>
    </source>
</evidence>